<dbReference type="EC" id="1.9.6.1" evidence="13"/>
<dbReference type="InterPro" id="IPR006657">
    <property type="entry name" value="MoPterin_dinucl-bd_dom"/>
</dbReference>
<organism evidence="16 17">
    <name type="scientific">Sutterella massiliensis</name>
    <dbReference type="NCBI Taxonomy" id="1816689"/>
    <lineage>
        <taxon>Bacteria</taxon>
        <taxon>Pseudomonadati</taxon>
        <taxon>Pseudomonadota</taxon>
        <taxon>Betaproteobacteria</taxon>
        <taxon>Burkholderiales</taxon>
        <taxon>Sutterellaceae</taxon>
        <taxon>Sutterella</taxon>
    </lineage>
</organism>
<feature type="binding site" evidence="13">
    <location>
        <position position="576"/>
    </location>
    <ligand>
        <name>Mo-bis(molybdopterin guanine dinucleotide)</name>
        <dbReference type="ChEBI" id="CHEBI:60539"/>
    </ligand>
</feature>
<comment type="catalytic activity">
    <reaction evidence="13">
        <text>2 Fe(II)-[cytochrome] + nitrate + 2 H(+) = 2 Fe(III)-[cytochrome] + nitrite + H2O</text>
        <dbReference type="Rhea" id="RHEA:12909"/>
        <dbReference type="Rhea" id="RHEA-COMP:11777"/>
        <dbReference type="Rhea" id="RHEA-COMP:11778"/>
        <dbReference type="ChEBI" id="CHEBI:15377"/>
        <dbReference type="ChEBI" id="CHEBI:15378"/>
        <dbReference type="ChEBI" id="CHEBI:16301"/>
        <dbReference type="ChEBI" id="CHEBI:17632"/>
        <dbReference type="ChEBI" id="CHEBI:29033"/>
        <dbReference type="ChEBI" id="CHEBI:29034"/>
        <dbReference type="EC" id="1.9.6.1"/>
    </reaction>
</comment>
<feature type="signal peptide" evidence="14">
    <location>
        <begin position="1"/>
        <end position="31"/>
    </location>
</feature>
<comment type="caution">
    <text evidence="16">The sequence shown here is derived from an EMBL/GenBank/DDBJ whole genome shotgun (WGS) entry which is preliminary data.</text>
</comment>
<keyword evidence="3 13" id="KW-0004">4Fe-4S</keyword>
<feature type="binding site" evidence="13">
    <location>
        <position position="184"/>
    </location>
    <ligand>
        <name>Mo-bis(molybdopterin guanine dinucleotide)</name>
        <dbReference type="ChEBI" id="CHEBI:60539"/>
    </ligand>
</feature>
<feature type="binding site" evidence="13">
    <location>
        <position position="155"/>
    </location>
    <ligand>
        <name>Mo-bis(molybdopterin guanine dinucleotide)</name>
        <dbReference type="ChEBI" id="CHEBI:60539"/>
    </ligand>
</feature>
<keyword evidence="2 13" id="KW-0813">Transport</keyword>
<comment type="caution">
    <text evidence="13">Lacks conserved residue(s) required for the propagation of feature annotation.</text>
</comment>
<feature type="binding site" evidence="13">
    <location>
        <position position="180"/>
    </location>
    <ligand>
        <name>Mo-bis(molybdopterin guanine dinucleotide)</name>
        <dbReference type="ChEBI" id="CHEBI:60539"/>
    </ligand>
</feature>
<dbReference type="PROSITE" id="PS51669">
    <property type="entry name" value="4FE4S_MOW_BIS_MGD"/>
    <property type="match status" value="1"/>
</dbReference>
<dbReference type="SUPFAM" id="SSF50692">
    <property type="entry name" value="ADC-like"/>
    <property type="match status" value="1"/>
</dbReference>
<feature type="binding site" evidence="13">
    <location>
        <position position="422"/>
    </location>
    <ligand>
        <name>Mo-bis(molybdopterin guanine dinucleotide)</name>
        <dbReference type="ChEBI" id="CHEBI:60539"/>
    </ligand>
</feature>
<accession>A0ABS2DP69</accession>
<dbReference type="Pfam" id="PF04879">
    <property type="entry name" value="Molybdop_Fe4S4"/>
    <property type="match status" value="1"/>
</dbReference>
<feature type="chain" id="PRO_5045561508" description="Periplasmic nitrate reductase" evidence="14">
    <location>
        <begin position="32"/>
        <end position="914"/>
    </location>
</feature>
<evidence type="ECO:0000313" key="16">
    <source>
        <dbReference type="EMBL" id="MBM6703158.1"/>
    </source>
</evidence>
<comment type="function">
    <text evidence="13">Catalytic subunit of the periplasmic nitrate reductase complex NapAB. Receives electrons from NapB and catalyzes the reduction of nitrate to nitrite.</text>
</comment>
<feature type="binding site" evidence="13">
    <location>
        <position position="418"/>
    </location>
    <ligand>
        <name>Mo-bis(molybdopterin guanine dinucleotide)</name>
        <dbReference type="ChEBI" id="CHEBI:60539"/>
    </ligand>
</feature>
<feature type="domain" description="4Fe-4S Mo/W bis-MGD-type" evidence="15">
    <location>
        <begin position="44"/>
        <end position="100"/>
    </location>
</feature>
<feature type="binding site" evidence="13">
    <location>
        <position position="58"/>
    </location>
    <ligand>
        <name>[4Fe-4S] cluster</name>
        <dbReference type="ChEBI" id="CHEBI:49883"/>
    </ligand>
</feature>
<dbReference type="CDD" id="cd02791">
    <property type="entry name" value="MopB_CT_Nitrate-R-NapA-like"/>
    <property type="match status" value="1"/>
</dbReference>
<dbReference type="NCBIfam" id="TIGR01706">
    <property type="entry name" value="NAPA"/>
    <property type="match status" value="1"/>
</dbReference>
<evidence type="ECO:0000256" key="14">
    <source>
        <dbReference type="SAM" id="SignalP"/>
    </source>
</evidence>
<evidence type="ECO:0000256" key="11">
    <source>
        <dbReference type="ARBA" id="ARBA00023014"/>
    </source>
</evidence>
<keyword evidence="5 13" id="KW-0479">Metal-binding</keyword>
<feature type="binding site" evidence="13">
    <location>
        <position position="886"/>
    </location>
    <ligand>
        <name>Mo-bis(molybdopterin guanine dinucleotide)</name>
        <dbReference type="ChEBI" id="CHEBI:60539"/>
    </ligand>
</feature>
<name>A0ABS2DP69_9BURK</name>
<dbReference type="RefSeq" id="WP_205101537.1">
    <property type="nucleotide sequence ID" value="NZ_JACJJC010000001.1"/>
</dbReference>
<evidence type="ECO:0000256" key="6">
    <source>
        <dbReference type="ARBA" id="ARBA00022729"/>
    </source>
</evidence>
<comment type="subcellular location">
    <subcellularLocation>
        <location evidence="13">Periplasm</location>
    </subcellularLocation>
</comment>
<evidence type="ECO:0000256" key="10">
    <source>
        <dbReference type="ARBA" id="ARBA00023004"/>
    </source>
</evidence>
<comment type="cofactor">
    <cofactor evidence="13">
        <name>Mo-bis(molybdopterin guanine dinucleotide)</name>
        <dbReference type="ChEBI" id="CHEBI:60539"/>
    </cofactor>
    <text evidence="13">Binds 1 molybdenum-bis(molybdopterin guanine dinucleotide) (Mo-bis-MGD) cofactor per subunit.</text>
</comment>
<dbReference type="InterPro" id="IPR010051">
    <property type="entry name" value="Periplasm_NO3_reductase_lsu"/>
</dbReference>
<dbReference type="Gene3D" id="3.30.200.210">
    <property type="match status" value="2"/>
</dbReference>
<feature type="binding site" evidence="13">
    <location>
        <position position="603"/>
    </location>
    <ligand>
        <name>Mo-bis(molybdopterin guanine dinucleotide)</name>
        <dbReference type="ChEBI" id="CHEBI:60539"/>
    </ligand>
</feature>
<dbReference type="InterPro" id="IPR006656">
    <property type="entry name" value="Mopterin_OxRdtase"/>
</dbReference>
<feature type="binding site" evidence="13">
    <location>
        <position position="903"/>
    </location>
    <ligand>
        <name>Mo-bis(molybdopterin guanine dinucleotide)</name>
        <dbReference type="ChEBI" id="CHEBI:60539"/>
    </ligand>
</feature>
<dbReference type="InterPro" id="IPR009010">
    <property type="entry name" value="Asp_de-COase-like_dom_sf"/>
</dbReference>
<comment type="similarity">
    <text evidence="1 13">Belongs to the prokaryotic molybdopterin-containing oxidoreductase family. NasA/NapA/NarB subfamily.</text>
</comment>
<evidence type="ECO:0000256" key="7">
    <source>
        <dbReference type="ARBA" id="ARBA00022764"/>
    </source>
</evidence>
<dbReference type="Gene3D" id="3.40.228.10">
    <property type="entry name" value="Dimethylsulfoxide Reductase, domain 2"/>
    <property type="match status" value="1"/>
</dbReference>
<feature type="binding site" evidence="13">
    <location>
        <position position="54"/>
    </location>
    <ligand>
        <name>[4Fe-4S] cluster</name>
        <dbReference type="ChEBI" id="CHEBI:49883"/>
    </ligand>
</feature>
<proteinExistence type="inferred from homology"/>
<comment type="cofactor">
    <cofactor evidence="13">
        <name>[4Fe-4S] cluster</name>
        <dbReference type="ChEBI" id="CHEBI:49883"/>
    </cofactor>
    <text evidence="13">Binds 1 [4Fe-4S] cluster.</text>
</comment>
<feature type="binding site" evidence="13">
    <location>
        <begin position="553"/>
        <end position="554"/>
    </location>
    <ligand>
        <name>Mo-bis(molybdopterin guanine dinucleotide)</name>
        <dbReference type="ChEBI" id="CHEBI:60539"/>
    </ligand>
</feature>
<evidence type="ECO:0000256" key="9">
    <source>
        <dbReference type="ARBA" id="ARBA00023002"/>
    </source>
</evidence>
<keyword evidence="17" id="KW-1185">Reference proteome</keyword>
<dbReference type="SUPFAM" id="SSF53706">
    <property type="entry name" value="Formate dehydrogenase/DMSO reductase, domains 1-3"/>
    <property type="match status" value="1"/>
</dbReference>
<dbReference type="PROSITE" id="PS51318">
    <property type="entry name" value="TAT"/>
    <property type="match status" value="1"/>
</dbReference>
<comment type="PTM">
    <text evidence="13">Predicted to be exported by the Tat system. The position of the signal peptide cleavage has not been experimentally proven.</text>
</comment>
<keyword evidence="12 13" id="KW-0534">Nitrate assimilation</keyword>
<dbReference type="PIRSF" id="PIRSF036643">
    <property type="entry name" value="FDH_alpha"/>
    <property type="match status" value="1"/>
</dbReference>
<evidence type="ECO:0000256" key="3">
    <source>
        <dbReference type="ARBA" id="ARBA00022485"/>
    </source>
</evidence>
<evidence type="ECO:0000256" key="5">
    <source>
        <dbReference type="ARBA" id="ARBA00022723"/>
    </source>
</evidence>
<feature type="binding site" evidence="13">
    <location>
        <position position="86"/>
    </location>
    <ligand>
        <name>[4Fe-4S] cluster</name>
        <dbReference type="ChEBI" id="CHEBI:49883"/>
    </ligand>
</feature>
<dbReference type="PANTHER" id="PTHR43105:SF11">
    <property type="entry name" value="PERIPLASMIC NITRATE REDUCTASE"/>
    <property type="match status" value="1"/>
</dbReference>
<keyword evidence="11 13" id="KW-0411">Iron-sulfur</keyword>
<keyword evidence="6 13" id="KW-0732">Signal</keyword>
<dbReference type="Pfam" id="PF00384">
    <property type="entry name" value="Molybdopterin"/>
    <property type="match status" value="1"/>
</dbReference>
<dbReference type="SMART" id="SM00926">
    <property type="entry name" value="Molybdop_Fe4S4"/>
    <property type="match status" value="1"/>
</dbReference>
<dbReference type="InterPro" id="IPR050123">
    <property type="entry name" value="Prok_molybdopt-oxidoreductase"/>
</dbReference>
<evidence type="ECO:0000259" key="15">
    <source>
        <dbReference type="PROSITE" id="PS51669"/>
    </source>
</evidence>
<evidence type="ECO:0000256" key="13">
    <source>
        <dbReference type="HAMAP-Rule" id="MF_01630"/>
    </source>
</evidence>
<feature type="binding site" evidence="13">
    <location>
        <position position="528"/>
    </location>
    <ligand>
        <name>Mo-bis(molybdopterin guanine dinucleotide)</name>
        <dbReference type="ChEBI" id="CHEBI:60539"/>
    </ligand>
</feature>
<dbReference type="InterPro" id="IPR006655">
    <property type="entry name" value="Mopterin_OxRdtase_prok_CS"/>
</dbReference>
<keyword evidence="9 13" id="KW-0560">Oxidoreductase</keyword>
<protein>
    <recommendedName>
        <fullName evidence="13">Periplasmic nitrate reductase</fullName>
        <ecNumber evidence="13">1.9.6.1</ecNumber>
    </recommendedName>
</protein>
<evidence type="ECO:0000313" key="17">
    <source>
        <dbReference type="Proteomes" id="UP000715095"/>
    </source>
</evidence>
<dbReference type="InterPro" id="IPR006311">
    <property type="entry name" value="TAT_signal"/>
</dbReference>
<feature type="binding site" evidence="13">
    <location>
        <position position="88"/>
    </location>
    <ligand>
        <name>Mo-bis(molybdopterin guanine dinucleotide)</name>
        <dbReference type="ChEBI" id="CHEBI:60539"/>
    </ligand>
</feature>
<dbReference type="HAMAP" id="MF_01630">
    <property type="entry name" value="Nitrate_reduct_NapA"/>
    <property type="match status" value="1"/>
</dbReference>
<reference evidence="16 17" key="1">
    <citation type="journal article" date="2021" name="Sci. Rep.">
        <title>The distribution of antibiotic resistance genes in chicken gut microbiota commensals.</title>
        <authorList>
            <person name="Juricova H."/>
            <person name="Matiasovicova J."/>
            <person name="Kubasova T."/>
            <person name="Cejkova D."/>
            <person name="Rychlik I."/>
        </authorList>
    </citation>
    <scope>NUCLEOTIDE SEQUENCE [LARGE SCALE GENOMIC DNA]</scope>
    <source>
        <strain evidence="16 17">An829</strain>
    </source>
</reference>
<dbReference type="Proteomes" id="UP000715095">
    <property type="component" value="Unassembled WGS sequence"/>
</dbReference>
<keyword evidence="4 13" id="KW-0500">Molybdenum</keyword>
<keyword evidence="7 13" id="KW-0574">Periplasm</keyword>
<dbReference type="PROSITE" id="PS00490">
    <property type="entry name" value="MOLYBDOPTERIN_PROK_2"/>
    <property type="match status" value="1"/>
</dbReference>
<dbReference type="Gene3D" id="2.40.40.20">
    <property type="match status" value="1"/>
</dbReference>
<feature type="binding site" evidence="13">
    <location>
        <position position="878"/>
    </location>
    <ligand>
        <name>substrate</name>
    </ligand>
</feature>
<feature type="binding site" evidence="13">
    <location>
        <begin position="802"/>
        <end position="811"/>
    </location>
    <ligand>
        <name>Mo-bis(molybdopterin guanine dinucleotide)</name>
        <dbReference type="ChEBI" id="CHEBI:60539"/>
    </ligand>
</feature>
<evidence type="ECO:0000256" key="4">
    <source>
        <dbReference type="ARBA" id="ARBA00022505"/>
    </source>
</evidence>
<dbReference type="EMBL" id="JACJJC010000001">
    <property type="protein sequence ID" value="MBM6703158.1"/>
    <property type="molecule type" value="Genomic_DNA"/>
</dbReference>
<dbReference type="NCBIfam" id="NF010055">
    <property type="entry name" value="PRK13532.1"/>
    <property type="match status" value="1"/>
</dbReference>
<dbReference type="Gene3D" id="3.40.50.740">
    <property type="match status" value="2"/>
</dbReference>
<sequence length="914" mass="101380">MTKTIQIHRRDLLKSGLAASAALSLGLPVSAAESAAAAAVEDGIAWHKGVCRFCGTGCGLLVGVRDGRIVATKGDPDAPVNRGLNCVKGYFNAKIMYGKDRLTTPLMRRRNGKFDKTGKFEPVSWDEALDEMAKQLLRVYRAKGPAGVSIIGSGQYTIPEAYTASKFMKAGLRSNNIDPNARLCMASAVVGFYQTFGVDEPANNYSDIELSDLMILWGNNMAEAHPVLWSRVANRRLTEKRTKIVQVTTHRSSSSNLADLVIIMRPNADLAILNFLQREILKRGVVDHDFVNKHCIFSTGVTDIGYGLRNTDKYARPAEKDTLAKQLVVKLDKYEAIGQGRKPGEVVEQKNSGGTAGNHWRITFEDYTKALEPYTLDFVAELAKGDNDESIDTFKQKLMKLADLVCEKERKMLSFWCMGVNQHQRGVWVNEQIYSVHLLLGKHGKPGSGAFSLTGQPSACGSAREVGAFCHRLPSDMLVANPKHRAKTEKIWNIPQGTLNPKVGASLMEILRGVEDGSVDFVWTQVVNILQSAPNNTHWVEAMRRPDAFVVVSDIYPTYSARAADLILPAAAHFEKWGLYGNAERRTQGWHQLVKAPGQARTDVWMMMELAKRIKVADTWKAQPLAGVKDNMLPDVLEAAKAMGIKPEDSLFDVLFSPKDVRAKAVWPDPKYPGELNATGEALGLDYFPEKALFTEYRAFTLGDGHDLADFDTYMDPKCRGLLWPVVNGKETPYRFNVDYDPYAKPDNLFYGKLMKDIPTGNLRGVTDKTPKAAPGTAKIFFRPYAAPVEQPDGKYDLWLCTGRILEHWHTGSMTRRVPELHRAAPSALLYMNPGDAERRGLKRGDTAHVESRYGTCRAVVETQVRNIMPAGSVWLAFFDEKVRTNAVVIDSTDPISLEPDYKKTAVFVTKATA</sequence>
<keyword evidence="8 13" id="KW-0249">Electron transport</keyword>
<evidence type="ECO:0000256" key="8">
    <source>
        <dbReference type="ARBA" id="ARBA00022982"/>
    </source>
</evidence>
<gene>
    <name evidence="13 16" type="primary">napA</name>
    <name evidence="16" type="ORF">H6A60_01330</name>
</gene>
<evidence type="ECO:0000256" key="1">
    <source>
        <dbReference type="ARBA" id="ARBA00008747"/>
    </source>
</evidence>
<dbReference type="InterPro" id="IPR041957">
    <property type="entry name" value="CT_Nitrate-R-NapA-like"/>
</dbReference>
<evidence type="ECO:0000256" key="2">
    <source>
        <dbReference type="ARBA" id="ARBA00022448"/>
    </source>
</evidence>
<feature type="binding site" evidence="13">
    <location>
        <position position="51"/>
    </location>
    <ligand>
        <name>[4Fe-4S] cluster</name>
        <dbReference type="ChEBI" id="CHEBI:49883"/>
    </ligand>
</feature>
<evidence type="ECO:0000256" key="12">
    <source>
        <dbReference type="ARBA" id="ARBA00023063"/>
    </source>
</evidence>
<dbReference type="InterPro" id="IPR006963">
    <property type="entry name" value="Mopterin_OxRdtase_4Fe-4S_dom"/>
</dbReference>
<keyword evidence="10 13" id="KW-0408">Iron</keyword>
<dbReference type="PANTHER" id="PTHR43105">
    <property type="entry name" value="RESPIRATORY NITRATE REDUCTASE"/>
    <property type="match status" value="1"/>
</dbReference>
<dbReference type="Pfam" id="PF01568">
    <property type="entry name" value="Molydop_binding"/>
    <property type="match status" value="1"/>
</dbReference>
<comment type="subunit">
    <text evidence="13">Component of the periplasmic nitrate reductase NapAB complex composed of NapA and NapB.</text>
</comment>